<accession>A0ABR1YJ35</accession>
<proteinExistence type="predicted"/>
<reference evidence="1 2" key="1">
    <citation type="submission" date="2024-04" db="EMBL/GenBank/DDBJ databases">
        <title>Phyllosticta paracitricarpa is synonymous to the EU quarantine fungus P. citricarpa based on phylogenomic analyses.</title>
        <authorList>
            <consortium name="Lawrence Berkeley National Laboratory"/>
            <person name="Van Ingen-Buijs V.A."/>
            <person name="Van Westerhoven A.C."/>
            <person name="Haridas S."/>
            <person name="Skiadas P."/>
            <person name="Martin F."/>
            <person name="Groenewald J.Z."/>
            <person name="Crous P.W."/>
            <person name="Seidl M.F."/>
        </authorList>
    </citation>
    <scope>NUCLEOTIDE SEQUENCE [LARGE SCALE GENOMIC DNA]</scope>
    <source>
        <strain evidence="1 2">CBS 123374</strain>
    </source>
</reference>
<keyword evidence="2" id="KW-1185">Reference proteome</keyword>
<dbReference type="EMBL" id="JBBWRZ010000008">
    <property type="protein sequence ID" value="KAK8230912.1"/>
    <property type="molecule type" value="Genomic_DNA"/>
</dbReference>
<name>A0ABR1YJ35_9PEZI</name>
<sequence>MASYQPLTAADDHRTNTSVKTLENWQIIAHHSRRDIKGGHVHTSLEIARQRDSIKRAEEDLSTSLDIVRHNGSSKQAVNTILGIKGLQIVTDPEFRFPDKPLETSKYDNYLPETWAQCSDHTMDPFRIWKDCVKGNGLFHSGPPQTKDEHNTKNELADEVESLICAMHRLATQ</sequence>
<evidence type="ECO:0000313" key="2">
    <source>
        <dbReference type="Proteomes" id="UP001492380"/>
    </source>
</evidence>
<evidence type="ECO:0000313" key="1">
    <source>
        <dbReference type="EMBL" id="KAK8230912.1"/>
    </source>
</evidence>
<organism evidence="1 2">
    <name type="scientific">Phyllosticta capitalensis</name>
    <dbReference type="NCBI Taxonomy" id="121624"/>
    <lineage>
        <taxon>Eukaryota</taxon>
        <taxon>Fungi</taxon>
        <taxon>Dikarya</taxon>
        <taxon>Ascomycota</taxon>
        <taxon>Pezizomycotina</taxon>
        <taxon>Dothideomycetes</taxon>
        <taxon>Dothideomycetes incertae sedis</taxon>
        <taxon>Botryosphaeriales</taxon>
        <taxon>Phyllostictaceae</taxon>
        <taxon>Phyllosticta</taxon>
    </lineage>
</organism>
<dbReference type="Proteomes" id="UP001492380">
    <property type="component" value="Unassembled WGS sequence"/>
</dbReference>
<protein>
    <submittedName>
        <fullName evidence="1">Uncharacterized protein</fullName>
    </submittedName>
</protein>
<gene>
    <name evidence="1" type="ORF">HDK90DRAFT_513016</name>
</gene>
<comment type="caution">
    <text evidence="1">The sequence shown here is derived from an EMBL/GenBank/DDBJ whole genome shotgun (WGS) entry which is preliminary data.</text>
</comment>